<dbReference type="PANTHER" id="PTHR19211:SF15">
    <property type="entry name" value="ATP-BINDING CASSETTE SUB-FAMILY F MEMBER 2"/>
    <property type="match status" value="1"/>
</dbReference>
<feature type="compositionally biased region" description="Low complexity" evidence="5">
    <location>
        <begin position="737"/>
        <end position="750"/>
    </location>
</feature>
<evidence type="ECO:0000256" key="5">
    <source>
        <dbReference type="SAM" id="MobiDB-lite"/>
    </source>
</evidence>
<dbReference type="InterPro" id="IPR032781">
    <property type="entry name" value="ABC_tran_Xtn"/>
</dbReference>
<feature type="domain" description="ABC transporter" evidence="6">
    <location>
        <begin position="479"/>
        <end position="694"/>
    </location>
</feature>
<dbReference type="Pfam" id="PF00005">
    <property type="entry name" value="ABC_tran"/>
    <property type="match status" value="2"/>
</dbReference>
<evidence type="ECO:0000313" key="7">
    <source>
        <dbReference type="EMBL" id="GAX27016.1"/>
    </source>
</evidence>
<feature type="coiled-coil region" evidence="4">
    <location>
        <begin position="219"/>
        <end position="246"/>
    </location>
</feature>
<dbReference type="OrthoDB" id="2110130at2759"/>
<keyword evidence="4" id="KW-0175">Coiled coil</keyword>
<accession>A0A1Z5KL63</accession>
<protein>
    <submittedName>
        <fullName evidence="7">ATP-binding cassette, subfamily F, member 2</fullName>
    </submittedName>
</protein>
<dbReference type="Proteomes" id="UP000198406">
    <property type="component" value="Unassembled WGS sequence"/>
</dbReference>
<dbReference type="PANTHER" id="PTHR19211">
    <property type="entry name" value="ATP-BINDING TRANSPORT PROTEIN-RELATED"/>
    <property type="match status" value="1"/>
</dbReference>
<name>A0A1Z5KL63_FISSO</name>
<gene>
    <name evidence="7" type="ORF">FisN_9Lh329</name>
</gene>
<dbReference type="SUPFAM" id="SSF52540">
    <property type="entry name" value="P-loop containing nucleoside triphosphate hydrolases"/>
    <property type="match status" value="2"/>
</dbReference>
<dbReference type="PROSITE" id="PS50893">
    <property type="entry name" value="ABC_TRANSPORTER_2"/>
    <property type="match status" value="2"/>
</dbReference>
<sequence length="778" mass="87144">MPSKWREKKDKLAAEEFERNLQRSADDTTVDVVKDAAMGAGDEQIFEKKLSKEEKKAKAKAAREAKRKLKKGDTVDDEEEEEEDAAVKAEKVLAEMNLNENEVAADVDDGIDHDTADALAAAGTICTFAASRKGVDPRSRDINVTNFTLQHMGALLLDETEVVLNHGNRYGLIGRNGCGKSTLLRAIGARAIPVPRGIDIFYLSEEIEPSDTVTALDAVMAVDEERLRLEQQAEDLNNVLTELADKISNGAESDASGKTYDEQQEEVMDALNSIYERLDSLDAATAEVRARGILKGLGFTHEMQGKLTKDFSGGWRMRVSLARALFLQPVCLLLDEPTNHLDMEAVLWLEDYLSKWNRILLLISHSQDFLNNVCTHMIDFTSRKKLQYYDGNYDQFVKTKSEMEENQWKQYRWEQEQIKSMKEYIARFGHGTAKNAKQAQSKEKVLQKMIRSGLTEKPVEDKPLNFKFSDPGHLPPPVLAFHDVSFGYPGCEPLYTNVNLGIDLDSRVALVGPNGAGKTTLVKLMAGELLPTKGDIRPHGHLKLGRFTQHFVDVLDVEMTPLEFFEQKYPGDPREEQRKYLGRFGVSGSMQVQKMKELSDGQKSRVVFAKLGRDVPHILLLDEPTNHLDMESIDALAKAVNEFQGGMILVSHDMRLISQVANEIWICDNKTITKYDGDIQSFKMNMRKDLGIDEKVKLQGDASVKKKAEDAPAPKKEYKEQPKLEVVKPTRPKPADDATAVTTTSAASSTGSLEINTSDDPPKNKYIPPHLRRKMESS</sequence>
<feature type="region of interest" description="Disordered" evidence="5">
    <location>
        <begin position="56"/>
        <end position="83"/>
    </location>
</feature>
<dbReference type="InterPro" id="IPR050611">
    <property type="entry name" value="ABCF"/>
</dbReference>
<dbReference type="CDD" id="cd03221">
    <property type="entry name" value="ABCF_EF-3"/>
    <property type="match status" value="2"/>
</dbReference>
<dbReference type="InterPro" id="IPR017871">
    <property type="entry name" value="ABC_transporter-like_CS"/>
</dbReference>
<dbReference type="PROSITE" id="PS00211">
    <property type="entry name" value="ABC_TRANSPORTER_1"/>
    <property type="match status" value="1"/>
</dbReference>
<dbReference type="InParanoid" id="A0A1Z5KL63"/>
<dbReference type="InterPro" id="IPR003439">
    <property type="entry name" value="ABC_transporter-like_ATP-bd"/>
</dbReference>
<evidence type="ECO:0000256" key="1">
    <source>
        <dbReference type="ARBA" id="ARBA00022737"/>
    </source>
</evidence>
<reference evidence="7 8" key="1">
    <citation type="journal article" date="2015" name="Plant Cell">
        <title>Oil accumulation by the oleaginous diatom Fistulifera solaris as revealed by the genome and transcriptome.</title>
        <authorList>
            <person name="Tanaka T."/>
            <person name="Maeda Y."/>
            <person name="Veluchamy A."/>
            <person name="Tanaka M."/>
            <person name="Abida H."/>
            <person name="Marechal E."/>
            <person name="Bowler C."/>
            <person name="Muto M."/>
            <person name="Sunaga Y."/>
            <person name="Tanaka M."/>
            <person name="Yoshino T."/>
            <person name="Taniguchi T."/>
            <person name="Fukuda Y."/>
            <person name="Nemoto M."/>
            <person name="Matsumoto M."/>
            <person name="Wong P.S."/>
            <person name="Aburatani S."/>
            <person name="Fujibuchi W."/>
        </authorList>
    </citation>
    <scope>NUCLEOTIDE SEQUENCE [LARGE SCALE GENOMIC DNA]</scope>
    <source>
        <strain evidence="7 8">JPCC DA0580</strain>
    </source>
</reference>
<keyword evidence="1" id="KW-0677">Repeat</keyword>
<dbReference type="Gene3D" id="3.40.50.300">
    <property type="entry name" value="P-loop containing nucleotide triphosphate hydrolases"/>
    <property type="match status" value="2"/>
</dbReference>
<dbReference type="GO" id="GO:0005524">
    <property type="term" value="F:ATP binding"/>
    <property type="evidence" value="ECO:0007669"/>
    <property type="project" value="UniProtKB-KW"/>
</dbReference>
<dbReference type="GO" id="GO:0016887">
    <property type="term" value="F:ATP hydrolysis activity"/>
    <property type="evidence" value="ECO:0007669"/>
    <property type="project" value="InterPro"/>
</dbReference>
<dbReference type="EMBL" id="BDSP01000252">
    <property type="protein sequence ID" value="GAX27016.1"/>
    <property type="molecule type" value="Genomic_DNA"/>
</dbReference>
<feature type="domain" description="ABC transporter" evidence="6">
    <location>
        <begin position="142"/>
        <end position="407"/>
    </location>
</feature>
<comment type="caution">
    <text evidence="7">The sequence shown here is derived from an EMBL/GenBank/DDBJ whole genome shotgun (WGS) entry which is preliminary data.</text>
</comment>
<proteinExistence type="predicted"/>
<evidence type="ECO:0000259" key="6">
    <source>
        <dbReference type="PROSITE" id="PS50893"/>
    </source>
</evidence>
<organism evidence="7 8">
    <name type="scientific">Fistulifera solaris</name>
    <name type="common">Oleaginous diatom</name>
    <dbReference type="NCBI Taxonomy" id="1519565"/>
    <lineage>
        <taxon>Eukaryota</taxon>
        <taxon>Sar</taxon>
        <taxon>Stramenopiles</taxon>
        <taxon>Ochrophyta</taxon>
        <taxon>Bacillariophyta</taxon>
        <taxon>Bacillariophyceae</taxon>
        <taxon>Bacillariophycidae</taxon>
        <taxon>Naviculales</taxon>
        <taxon>Naviculaceae</taxon>
        <taxon>Fistulifera</taxon>
    </lineage>
</organism>
<feature type="compositionally biased region" description="Basic and acidic residues" evidence="5">
    <location>
        <begin position="701"/>
        <end position="736"/>
    </location>
</feature>
<dbReference type="InterPro" id="IPR027417">
    <property type="entry name" value="P-loop_NTPase"/>
</dbReference>
<dbReference type="SMART" id="SM00382">
    <property type="entry name" value="AAA"/>
    <property type="match status" value="2"/>
</dbReference>
<evidence type="ECO:0000313" key="8">
    <source>
        <dbReference type="Proteomes" id="UP000198406"/>
    </source>
</evidence>
<keyword evidence="3 7" id="KW-0067">ATP-binding</keyword>
<keyword evidence="8" id="KW-1185">Reference proteome</keyword>
<evidence type="ECO:0000256" key="4">
    <source>
        <dbReference type="SAM" id="Coils"/>
    </source>
</evidence>
<evidence type="ECO:0000256" key="3">
    <source>
        <dbReference type="ARBA" id="ARBA00022840"/>
    </source>
</evidence>
<evidence type="ECO:0000256" key="2">
    <source>
        <dbReference type="ARBA" id="ARBA00022741"/>
    </source>
</evidence>
<feature type="region of interest" description="Disordered" evidence="5">
    <location>
        <begin position="701"/>
        <end position="778"/>
    </location>
</feature>
<dbReference type="FunFam" id="3.40.50.300:FF:000011">
    <property type="entry name" value="Putative ABC transporter ATP-binding component"/>
    <property type="match status" value="1"/>
</dbReference>
<keyword evidence="2" id="KW-0547">Nucleotide-binding</keyword>
<dbReference type="AlphaFoldDB" id="A0A1Z5KL63"/>
<dbReference type="FunFam" id="3.40.50.300:FF:000104">
    <property type="entry name" value="ATP-binding cassette sub-family F member 3"/>
    <property type="match status" value="1"/>
</dbReference>
<dbReference type="InterPro" id="IPR003593">
    <property type="entry name" value="AAA+_ATPase"/>
</dbReference>
<dbReference type="Pfam" id="PF12848">
    <property type="entry name" value="ABC_tran_Xtn"/>
    <property type="match status" value="1"/>
</dbReference>